<evidence type="ECO:0000313" key="3">
    <source>
        <dbReference type="Proteomes" id="UP000186551"/>
    </source>
</evidence>
<evidence type="ECO:0000256" key="1">
    <source>
        <dbReference type="SAM" id="MobiDB-lite"/>
    </source>
</evidence>
<organism evidence="2 3">
    <name type="scientific">Pontibacter flavimaris</name>
    <dbReference type="NCBI Taxonomy" id="1797110"/>
    <lineage>
        <taxon>Bacteria</taxon>
        <taxon>Pseudomonadati</taxon>
        <taxon>Bacteroidota</taxon>
        <taxon>Cytophagia</taxon>
        <taxon>Cytophagales</taxon>
        <taxon>Hymenobacteraceae</taxon>
        <taxon>Pontibacter</taxon>
    </lineage>
</organism>
<evidence type="ECO:0000313" key="2">
    <source>
        <dbReference type="EMBL" id="OKL42014.1"/>
    </source>
</evidence>
<dbReference type="EMBL" id="LVWA01000002">
    <property type="protein sequence ID" value="OKL42014.1"/>
    <property type="molecule type" value="Genomic_DNA"/>
</dbReference>
<dbReference type="Proteomes" id="UP000186551">
    <property type="component" value="Unassembled WGS sequence"/>
</dbReference>
<feature type="compositionally biased region" description="Polar residues" evidence="1">
    <location>
        <begin position="61"/>
        <end position="71"/>
    </location>
</feature>
<protein>
    <submittedName>
        <fullName evidence="2">Uncharacterized protein</fullName>
    </submittedName>
</protein>
<gene>
    <name evidence="2" type="ORF">A3841_08405</name>
</gene>
<dbReference type="AlphaFoldDB" id="A0A1Q5PIG6"/>
<reference evidence="2 3" key="1">
    <citation type="submission" date="2016-03" db="EMBL/GenBank/DDBJ databases">
        <title>Genome sequence of Pontibacter sp. nov., of the family cytophagaceae, isolated from marine sediment of the Yellow Sea, China.</title>
        <authorList>
            <person name="Zhang G."/>
            <person name="Zhang R."/>
        </authorList>
    </citation>
    <scope>NUCLEOTIDE SEQUENCE [LARGE SCALE GENOMIC DNA]</scope>
    <source>
        <strain evidence="2 3">S10-8</strain>
    </source>
</reference>
<accession>A0A1Q5PIG6</accession>
<dbReference type="STRING" id="1797110.A3841_08405"/>
<proteinExistence type="predicted"/>
<sequence length="71" mass="8033">MVLLLLAGGAFYGASAEAATAEWPKLRGLFQKKAKGVKAFKKHKKNTSYYHAAAKKHRRAQWQQQRHPMVP</sequence>
<name>A0A1Q5PIG6_9BACT</name>
<keyword evidence="3" id="KW-1185">Reference proteome</keyword>
<feature type="region of interest" description="Disordered" evidence="1">
    <location>
        <begin position="51"/>
        <end position="71"/>
    </location>
</feature>
<comment type="caution">
    <text evidence="2">The sequence shown here is derived from an EMBL/GenBank/DDBJ whole genome shotgun (WGS) entry which is preliminary data.</text>
</comment>